<feature type="compositionally biased region" description="Polar residues" evidence="1">
    <location>
        <begin position="1"/>
        <end position="12"/>
    </location>
</feature>
<organism evidence="2 3">
    <name type="scientific">Phytophthora ramorum</name>
    <name type="common">Sudden oak death agent</name>
    <dbReference type="NCBI Taxonomy" id="164328"/>
    <lineage>
        <taxon>Eukaryota</taxon>
        <taxon>Sar</taxon>
        <taxon>Stramenopiles</taxon>
        <taxon>Oomycota</taxon>
        <taxon>Peronosporomycetes</taxon>
        <taxon>Peronosporales</taxon>
        <taxon>Peronosporaceae</taxon>
        <taxon>Phytophthora</taxon>
    </lineage>
</organism>
<name>H3H973_PHYRM</name>
<keyword evidence="3" id="KW-1185">Reference proteome</keyword>
<reference evidence="2" key="2">
    <citation type="submission" date="2015-06" db="UniProtKB">
        <authorList>
            <consortium name="EnsemblProtists"/>
        </authorList>
    </citation>
    <scope>IDENTIFICATION</scope>
    <source>
        <strain evidence="2">Pr102</strain>
    </source>
</reference>
<protein>
    <submittedName>
        <fullName evidence="2">Uncharacterized protein</fullName>
    </submittedName>
</protein>
<accession>H3H973</accession>
<evidence type="ECO:0000313" key="2">
    <source>
        <dbReference type="EnsemblProtists" id="Phyra87393"/>
    </source>
</evidence>
<dbReference type="HOGENOM" id="CLU_2269156_0_0_1"/>
<feature type="compositionally biased region" description="Acidic residues" evidence="1">
    <location>
        <begin position="45"/>
        <end position="66"/>
    </location>
</feature>
<evidence type="ECO:0000256" key="1">
    <source>
        <dbReference type="SAM" id="MobiDB-lite"/>
    </source>
</evidence>
<dbReference type="OMA" id="MEADVMR"/>
<dbReference type="EnsemblProtists" id="Phyra87393">
    <property type="protein sequence ID" value="Phyra87393"/>
    <property type="gene ID" value="Phyra87393"/>
</dbReference>
<reference evidence="3" key="1">
    <citation type="journal article" date="2006" name="Science">
        <title>Phytophthora genome sequences uncover evolutionary origins and mechanisms of pathogenesis.</title>
        <authorList>
            <person name="Tyler B.M."/>
            <person name="Tripathy S."/>
            <person name="Zhang X."/>
            <person name="Dehal P."/>
            <person name="Jiang R.H."/>
            <person name="Aerts A."/>
            <person name="Arredondo F.D."/>
            <person name="Baxter L."/>
            <person name="Bensasson D."/>
            <person name="Beynon J.L."/>
            <person name="Chapman J."/>
            <person name="Damasceno C.M."/>
            <person name="Dorrance A.E."/>
            <person name="Dou D."/>
            <person name="Dickerman A.W."/>
            <person name="Dubchak I.L."/>
            <person name="Garbelotto M."/>
            <person name="Gijzen M."/>
            <person name="Gordon S.G."/>
            <person name="Govers F."/>
            <person name="Grunwald N.J."/>
            <person name="Huang W."/>
            <person name="Ivors K.L."/>
            <person name="Jones R.W."/>
            <person name="Kamoun S."/>
            <person name="Krampis K."/>
            <person name="Lamour K.H."/>
            <person name="Lee M.K."/>
            <person name="McDonald W.H."/>
            <person name="Medina M."/>
            <person name="Meijer H.J."/>
            <person name="Nordberg E.K."/>
            <person name="Maclean D.J."/>
            <person name="Ospina-Giraldo M.D."/>
            <person name="Morris P.F."/>
            <person name="Phuntumart V."/>
            <person name="Putnam N.H."/>
            <person name="Rash S."/>
            <person name="Rose J.K."/>
            <person name="Sakihama Y."/>
            <person name="Salamov A.A."/>
            <person name="Savidor A."/>
            <person name="Scheuring C.F."/>
            <person name="Smith B.M."/>
            <person name="Sobral B.W."/>
            <person name="Terry A."/>
            <person name="Torto-Alalibo T.A."/>
            <person name="Win J."/>
            <person name="Xu Z."/>
            <person name="Zhang H."/>
            <person name="Grigoriev I.V."/>
            <person name="Rokhsar D.S."/>
            <person name="Boore J.L."/>
        </authorList>
    </citation>
    <scope>NUCLEOTIDE SEQUENCE [LARGE SCALE GENOMIC DNA]</scope>
    <source>
        <strain evidence="3">Pr102</strain>
    </source>
</reference>
<sequence length="103" mass="11154">MVKGSTSPSDASPATVGGSPLAESSSTRASVAAMEADVMRTVQFDEFDDDDQGREEEEEEKDDDDEKTGYGGVKTAAELREEVEEMSLQVSHVGNPRPVERRC</sequence>
<dbReference type="AlphaFoldDB" id="H3H973"/>
<dbReference type="EMBL" id="DS567801">
    <property type="status" value="NOT_ANNOTATED_CDS"/>
    <property type="molecule type" value="Genomic_DNA"/>
</dbReference>
<evidence type="ECO:0000313" key="3">
    <source>
        <dbReference type="Proteomes" id="UP000005238"/>
    </source>
</evidence>
<feature type="region of interest" description="Disordered" evidence="1">
    <location>
        <begin position="1"/>
        <end position="72"/>
    </location>
</feature>
<dbReference type="InParanoid" id="H3H973"/>
<proteinExistence type="predicted"/>
<dbReference type="Proteomes" id="UP000005238">
    <property type="component" value="Unassembled WGS sequence"/>
</dbReference>